<keyword evidence="1" id="KW-0732">Signal</keyword>
<name>A0AAW0BNM2_9AGAR</name>
<comment type="caution">
    <text evidence="2">The sequence shown here is derived from an EMBL/GenBank/DDBJ whole genome shotgun (WGS) entry which is preliminary data.</text>
</comment>
<gene>
    <name evidence="2" type="ORF">VNI00_015112</name>
</gene>
<evidence type="ECO:0000313" key="3">
    <source>
        <dbReference type="Proteomes" id="UP001383192"/>
    </source>
</evidence>
<evidence type="ECO:0000313" key="2">
    <source>
        <dbReference type="EMBL" id="KAK7027896.1"/>
    </source>
</evidence>
<feature type="signal peptide" evidence="1">
    <location>
        <begin position="1"/>
        <end position="17"/>
    </location>
</feature>
<evidence type="ECO:0000256" key="1">
    <source>
        <dbReference type="SAM" id="SignalP"/>
    </source>
</evidence>
<sequence>MLKPIIAGLAFLLRTNALTVMDVNPTTVSLGGGAIMLNITWRKWDAGDFQFAFVLNPSGTRSNLLQAPSQVGLDVVSRVTFGPLSPGWVVQFTLLS</sequence>
<organism evidence="2 3">
    <name type="scientific">Paramarasmius palmivorus</name>
    <dbReference type="NCBI Taxonomy" id="297713"/>
    <lineage>
        <taxon>Eukaryota</taxon>
        <taxon>Fungi</taxon>
        <taxon>Dikarya</taxon>
        <taxon>Basidiomycota</taxon>
        <taxon>Agaricomycotina</taxon>
        <taxon>Agaricomycetes</taxon>
        <taxon>Agaricomycetidae</taxon>
        <taxon>Agaricales</taxon>
        <taxon>Marasmiineae</taxon>
        <taxon>Marasmiaceae</taxon>
        <taxon>Paramarasmius</taxon>
    </lineage>
</organism>
<reference evidence="2 3" key="1">
    <citation type="submission" date="2024-01" db="EMBL/GenBank/DDBJ databases">
        <title>A draft genome for a cacao thread blight-causing isolate of Paramarasmius palmivorus.</title>
        <authorList>
            <person name="Baruah I.K."/>
            <person name="Bukari Y."/>
            <person name="Amoako-Attah I."/>
            <person name="Meinhardt L.W."/>
            <person name="Bailey B.A."/>
            <person name="Cohen S.P."/>
        </authorList>
    </citation>
    <scope>NUCLEOTIDE SEQUENCE [LARGE SCALE GENOMIC DNA]</scope>
    <source>
        <strain evidence="2 3">GH-12</strain>
    </source>
</reference>
<dbReference type="Proteomes" id="UP001383192">
    <property type="component" value="Unassembled WGS sequence"/>
</dbReference>
<keyword evidence="3" id="KW-1185">Reference proteome</keyword>
<accession>A0AAW0BNM2</accession>
<proteinExistence type="predicted"/>
<feature type="chain" id="PRO_5043653886" evidence="1">
    <location>
        <begin position="18"/>
        <end position="96"/>
    </location>
</feature>
<protein>
    <submittedName>
        <fullName evidence="2">Uncharacterized protein</fullName>
    </submittedName>
</protein>
<dbReference type="AlphaFoldDB" id="A0AAW0BNM2"/>
<dbReference type="EMBL" id="JAYKXP010000093">
    <property type="protein sequence ID" value="KAK7027896.1"/>
    <property type="molecule type" value="Genomic_DNA"/>
</dbReference>